<dbReference type="RefSeq" id="WP_334314110.1">
    <property type="nucleotide sequence ID" value="NZ_JAQOSL010000054.1"/>
</dbReference>
<dbReference type="Proteomes" id="UP001596112">
    <property type="component" value="Unassembled WGS sequence"/>
</dbReference>
<feature type="compositionally biased region" description="Basic residues" evidence="1">
    <location>
        <begin position="102"/>
        <end position="117"/>
    </location>
</feature>
<protein>
    <submittedName>
        <fullName evidence="2">Extracellular solute-binding protein</fullName>
    </submittedName>
</protein>
<sequence length="149" mass="15729">MLKTAGAKEGQWRVAFPPGGAGSKGGSYMSVLSSRKHQKEAYQIVKWMMSPANQASGFKSNGLFPSALEACTSPEVTAGHPSYGGQATGTAFAKVAEEPPTHSRHPAERHRRGRSHGASKSVGQGKASPAGARKSAQAQIAEQLKRCRR</sequence>
<keyword evidence="3" id="KW-1185">Reference proteome</keyword>
<name>A0ABW1AZP1_9ACTN</name>
<evidence type="ECO:0000313" key="2">
    <source>
        <dbReference type="EMBL" id="MFC5805945.1"/>
    </source>
</evidence>
<dbReference type="Gene3D" id="3.40.190.10">
    <property type="entry name" value="Periplasmic binding protein-like II"/>
    <property type="match status" value="1"/>
</dbReference>
<dbReference type="InterPro" id="IPR006059">
    <property type="entry name" value="SBP"/>
</dbReference>
<evidence type="ECO:0000313" key="3">
    <source>
        <dbReference type="Proteomes" id="UP001596112"/>
    </source>
</evidence>
<evidence type="ECO:0000256" key="1">
    <source>
        <dbReference type="SAM" id="MobiDB-lite"/>
    </source>
</evidence>
<dbReference type="EMBL" id="JBHSNZ010000001">
    <property type="protein sequence ID" value="MFC5805945.1"/>
    <property type="molecule type" value="Genomic_DNA"/>
</dbReference>
<organism evidence="2 3">
    <name type="scientific">Streptomyces heilongjiangensis</name>
    <dbReference type="NCBI Taxonomy" id="945052"/>
    <lineage>
        <taxon>Bacteria</taxon>
        <taxon>Bacillati</taxon>
        <taxon>Actinomycetota</taxon>
        <taxon>Actinomycetes</taxon>
        <taxon>Kitasatosporales</taxon>
        <taxon>Streptomycetaceae</taxon>
        <taxon>Streptomyces</taxon>
    </lineage>
</organism>
<proteinExistence type="predicted"/>
<dbReference type="SUPFAM" id="SSF53850">
    <property type="entry name" value="Periplasmic binding protein-like II"/>
    <property type="match status" value="1"/>
</dbReference>
<feature type="region of interest" description="Disordered" evidence="1">
    <location>
        <begin position="79"/>
        <end position="149"/>
    </location>
</feature>
<accession>A0ABW1AZP1</accession>
<dbReference type="Pfam" id="PF13416">
    <property type="entry name" value="SBP_bac_8"/>
    <property type="match status" value="1"/>
</dbReference>
<gene>
    <name evidence="2" type="ORF">ACFQGO_00175</name>
</gene>
<comment type="caution">
    <text evidence="2">The sequence shown here is derived from an EMBL/GenBank/DDBJ whole genome shotgun (WGS) entry which is preliminary data.</text>
</comment>
<reference evidence="3" key="1">
    <citation type="journal article" date="2019" name="Int. J. Syst. Evol. Microbiol.">
        <title>The Global Catalogue of Microorganisms (GCM) 10K type strain sequencing project: providing services to taxonomists for standard genome sequencing and annotation.</title>
        <authorList>
            <consortium name="The Broad Institute Genomics Platform"/>
            <consortium name="The Broad Institute Genome Sequencing Center for Infectious Disease"/>
            <person name="Wu L."/>
            <person name="Ma J."/>
        </authorList>
    </citation>
    <scope>NUCLEOTIDE SEQUENCE [LARGE SCALE GENOMIC DNA]</scope>
    <source>
        <strain evidence="3">JCM 9918</strain>
    </source>
</reference>